<feature type="compositionally biased region" description="Low complexity" evidence="1">
    <location>
        <begin position="174"/>
        <end position="188"/>
    </location>
</feature>
<keyword evidence="3" id="KW-1185">Reference proteome</keyword>
<dbReference type="AlphaFoldDB" id="A0A6A5U7C9"/>
<dbReference type="Proteomes" id="UP000800035">
    <property type="component" value="Unassembled WGS sequence"/>
</dbReference>
<evidence type="ECO:0000256" key="1">
    <source>
        <dbReference type="SAM" id="MobiDB-lite"/>
    </source>
</evidence>
<feature type="region of interest" description="Disordered" evidence="1">
    <location>
        <begin position="38"/>
        <end position="61"/>
    </location>
</feature>
<evidence type="ECO:0000313" key="3">
    <source>
        <dbReference type="Proteomes" id="UP000800035"/>
    </source>
</evidence>
<dbReference type="EMBL" id="ML976982">
    <property type="protein sequence ID" value="KAF1960608.1"/>
    <property type="molecule type" value="Genomic_DNA"/>
</dbReference>
<reference evidence="2" key="1">
    <citation type="journal article" date="2020" name="Stud. Mycol.">
        <title>101 Dothideomycetes genomes: a test case for predicting lifestyles and emergence of pathogens.</title>
        <authorList>
            <person name="Haridas S."/>
            <person name="Albert R."/>
            <person name="Binder M."/>
            <person name="Bloem J."/>
            <person name="Labutti K."/>
            <person name="Salamov A."/>
            <person name="Andreopoulos B."/>
            <person name="Baker S."/>
            <person name="Barry K."/>
            <person name="Bills G."/>
            <person name="Bluhm B."/>
            <person name="Cannon C."/>
            <person name="Castanera R."/>
            <person name="Culley D."/>
            <person name="Daum C."/>
            <person name="Ezra D."/>
            <person name="Gonzalez J."/>
            <person name="Henrissat B."/>
            <person name="Kuo A."/>
            <person name="Liang C."/>
            <person name="Lipzen A."/>
            <person name="Lutzoni F."/>
            <person name="Magnuson J."/>
            <person name="Mondo S."/>
            <person name="Nolan M."/>
            <person name="Ohm R."/>
            <person name="Pangilinan J."/>
            <person name="Park H.-J."/>
            <person name="Ramirez L."/>
            <person name="Alfaro M."/>
            <person name="Sun H."/>
            <person name="Tritt A."/>
            <person name="Yoshinaga Y."/>
            <person name="Zwiers L.-H."/>
            <person name="Turgeon B."/>
            <person name="Goodwin S."/>
            <person name="Spatafora J."/>
            <person name="Crous P."/>
            <person name="Grigoriev I."/>
        </authorList>
    </citation>
    <scope>NUCLEOTIDE SEQUENCE</scope>
    <source>
        <strain evidence="2">CBS 675.92</strain>
    </source>
</reference>
<accession>A0A6A5U7C9</accession>
<sequence length="203" mass="22875">MACQLTAPPPKASFLITRHLSPTLGPMTSETLERAETYSQFPEHLRPSPEPTISEEHHSPAKCGQCGHDATLQHTTHPWIRHPNQSLKNDLKLSFQAALIYRDWEKREIQKKKQREEFLKTAAGQLKQQEKQSRLRYSLSFTDTSTSGSFYNQSNIDTSETSASPSLGGTGTCSRSSTDTSLSSSSSKKSSRLRSFRRLRDYI</sequence>
<feature type="compositionally biased region" description="Polar residues" evidence="1">
    <location>
        <begin position="150"/>
        <end position="167"/>
    </location>
</feature>
<name>A0A6A5U7C9_9PLEO</name>
<evidence type="ECO:0000313" key="2">
    <source>
        <dbReference type="EMBL" id="KAF1960608.1"/>
    </source>
</evidence>
<feature type="region of interest" description="Disordered" evidence="1">
    <location>
        <begin position="150"/>
        <end position="203"/>
    </location>
</feature>
<gene>
    <name evidence="2" type="ORF">CC80DRAFT_544018</name>
</gene>
<proteinExistence type="predicted"/>
<protein>
    <submittedName>
        <fullName evidence="2">Uncharacterized protein</fullName>
    </submittedName>
</protein>
<organism evidence="2 3">
    <name type="scientific">Byssothecium circinans</name>
    <dbReference type="NCBI Taxonomy" id="147558"/>
    <lineage>
        <taxon>Eukaryota</taxon>
        <taxon>Fungi</taxon>
        <taxon>Dikarya</taxon>
        <taxon>Ascomycota</taxon>
        <taxon>Pezizomycotina</taxon>
        <taxon>Dothideomycetes</taxon>
        <taxon>Pleosporomycetidae</taxon>
        <taxon>Pleosporales</taxon>
        <taxon>Massarineae</taxon>
        <taxon>Massarinaceae</taxon>
        <taxon>Byssothecium</taxon>
    </lineage>
</organism>